<dbReference type="GO" id="GO:0003677">
    <property type="term" value="F:DNA binding"/>
    <property type="evidence" value="ECO:0007669"/>
    <property type="project" value="InterPro"/>
</dbReference>
<gene>
    <name evidence="1" type="ordered locus">Spiaf_0856</name>
</gene>
<protein>
    <submittedName>
        <fullName evidence="1">PemK-like protein</fullName>
    </submittedName>
</protein>
<dbReference type="AlphaFoldDB" id="H9UHF5"/>
<keyword evidence="2" id="KW-1185">Reference proteome</keyword>
<dbReference type="EMBL" id="CP003282">
    <property type="protein sequence ID" value="AFG36948.1"/>
    <property type="molecule type" value="Genomic_DNA"/>
</dbReference>
<dbReference type="Proteomes" id="UP000007383">
    <property type="component" value="Chromosome"/>
</dbReference>
<name>H9UHF5_SPIAZ</name>
<sequence length="109" mass="12389">MANYSKGDVILIRYPYSDQVAYKVRPAVIVSNQAGRHQTFFAVPITSRIGDLETDEFMLDWEFAKLNVPSSIKRGIVLIQTNMVLKRIGEISSDDFAAVRECIAHWLEL</sequence>
<dbReference type="OrthoDB" id="129822at2"/>
<dbReference type="SUPFAM" id="SSF50118">
    <property type="entry name" value="Cell growth inhibitor/plasmid maintenance toxic component"/>
    <property type="match status" value="1"/>
</dbReference>
<evidence type="ECO:0000313" key="2">
    <source>
        <dbReference type="Proteomes" id="UP000007383"/>
    </source>
</evidence>
<proteinExistence type="predicted"/>
<organism evidence="1 2">
    <name type="scientific">Spirochaeta africana (strain ATCC 700263 / DSM 8902 / Z-7692)</name>
    <dbReference type="NCBI Taxonomy" id="889378"/>
    <lineage>
        <taxon>Bacteria</taxon>
        <taxon>Pseudomonadati</taxon>
        <taxon>Spirochaetota</taxon>
        <taxon>Spirochaetia</taxon>
        <taxon>Spirochaetales</taxon>
        <taxon>Spirochaetaceae</taxon>
        <taxon>Spirochaeta</taxon>
    </lineage>
</organism>
<dbReference type="Pfam" id="PF02452">
    <property type="entry name" value="PemK_toxin"/>
    <property type="match status" value="1"/>
</dbReference>
<dbReference type="Gene3D" id="2.30.30.110">
    <property type="match status" value="1"/>
</dbReference>
<reference evidence="2" key="1">
    <citation type="journal article" date="2013" name="Stand. Genomic Sci.">
        <title>Complete genome sequence of the halophilic bacterium Spirochaeta africana type strain (Z-7692(T)) from the alkaline Lake Magadi in the East African Rift.</title>
        <authorList>
            <person name="Liolos K."/>
            <person name="Abt B."/>
            <person name="Scheuner C."/>
            <person name="Teshima H."/>
            <person name="Held B."/>
            <person name="Lapidus A."/>
            <person name="Nolan M."/>
            <person name="Lucas S."/>
            <person name="Deshpande S."/>
            <person name="Cheng J.F."/>
            <person name="Tapia R."/>
            <person name="Goodwin L.A."/>
            <person name="Pitluck S."/>
            <person name="Pagani I."/>
            <person name="Ivanova N."/>
            <person name="Mavromatis K."/>
            <person name="Mikhailova N."/>
            <person name="Huntemann M."/>
            <person name="Pati A."/>
            <person name="Chen A."/>
            <person name="Palaniappan K."/>
            <person name="Land M."/>
            <person name="Rohde M."/>
            <person name="Tindall B.J."/>
            <person name="Detter J.C."/>
            <person name="Goker M."/>
            <person name="Bristow J."/>
            <person name="Eisen J.A."/>
            <person name="Markowitz V."/>
            <person name="Hugenholtz P."/>
            <person name="Woyke T."/>
            <person name="Klenk H.P."/>
            <person name="Kyrpides N.C."/>
        </authorList>
    </citation>
    <scope>NUCLEOTIDE SEQUENCE</scope>
    <source>
        <strain evidence="2">ATCC 700263 / DSM 8902 / Z-7692</strain>
    </source>
</reference>
<dbReference type="InterPro" id="IPR003477">
    <property type="entry name" value="PemK-like"/>
</dbReference>
<evidence type="ECO:0000313" key="1">
    <source>
        <dbReference type="EMBL" id="AFG36948.1"/>
    </source>
</evidence>
<dbReference type="STRING" id="889378.Spiaf_0856"/>
<dbReference type="RefSeq" id="WP_014454945.1">
    <property type="nucleotide sequence ID" value="NC_017098.1"/>
</dbReference>
<dbReference type="InterPro" id="IPR011067">
    <property type="entry name" value="Plasmid_toxin/cell-grow_inhib"/>
</dbReference>
<dbReference type="HOGENOM" id="CLU_121823_6_3_12"/>
<accession>H9UHF5</accession>
<dbReference type="KEGG" id="sfc:Spiaf_0856"/>
<dbReference type="eggNOG" id="COG2337">
    <property type="taxonomic scope" value="Bacteria"/>
</dbReference>